<dbReference type="InterPro" id="IPR051792">
    <property type="entry name" value="GGT_bact"/>
</dbReference>
<evidence type="ECO:0000256" key="10">
    <source>
        <dbReference type="PIRSR" id="PIRSR600101-2"/>
    </source>
</evidence>
<organism evidence="13 14">
    <name type="scientific">Psychroflexus sediminis</name>
    <dbReference type="NCBI Taxonomy" id="470826"/>
    <lineage>
        <taxon>Bacteria</taxon>
        <taxon>Pseudomonadati</taxon>
        <taxon>Bacteroidota</taxon>
        <taxon>Flavobacteriia</taxon>
        <taxon>Flavobacteriales</taxon>
        <taxon>Flavobacteriaceae</taxon>
        <taxon>Psychroflexus</taxon>
    </lineage>
</organism>
<feature type="binding site" evidence="10">
    <location>
        <begin position="398"/>
        <end position="400"/>
    </location>
    <ligand>
        <name>L-glutamate</name>
        <dbReference type="ChEBI" id="CHEBI:29985"/>
    </ligand>
</feature>
<keyword evidence="14" id="KW-1185">Reference proteome</keyword>
<protein>
    <recommendedName>
        <fullName evidence="11">Glutathione hydrolase proenzyme</fullName>
        <ecNumber evidence="11">2.3.2.2</ecNumber>
        <ecNumber evidence="11">3.4.19.13</ecNumber>
    </recommendedName>
    <component>
        <recommendedName>
            <fullName evidence="11">Glutathione hydrolase large chain</fullName>
        </recommendedName>
    </component>
    <component>
        <recommendedName>
            <fullName evidence="11">Glutathione hydrolase small chain</fullName>
        </recommendedName>
    </component>
</protein>
<dbReference type="EMBL" id="FNCW01000006">
    <property type="protein sequence ID" value="SDG73986.1"/>
    <property type="molecule type" value="Genomic_DNA"/>
</dbReference>
<feature type="active site" description="Nucleophile" evidence="9">
    <location>
        <position position="380"/>
    </location>
</feature>
<comment type="catalytic activity">
    <reaction evidence="8 11">
        <text>an N-terminal (5-L-glutamyl)-[peptide] + an alpha-amino acid = 5-L-glutamyl amino acid + an N-terminal L-alpha-aminoacyl-[peptide]</text>
        <dbReference type="Rhea" id="RHEA:23904"/>
        <dbReference type="Rhea" id="RHEA-COMP:9780"/>
        <dbReference type="Rhea" id="RHEA-COMP:9795"/>
        <dbReference type="ChEBI" id="CHEBI:77644"/>
        <dbReference type="ChEBI" id="CHEBI:78597"/>
        <dbReference type="ChEBI" id="CHEBI:78599"/>
        <dbReference type="ChEBI" id="CHEBI:78608"/>
        <dbReference type="EC" id="2.3.2.2"/>
    </reaction>
</comment>
<dbReference type="UniPathway" id="UPA00204"/>
<comment type="catalytic activity">
    <reaction evidence="1 11">
        <text>an S-substituted glutathione + H2O = an S-substituted L-cysteinylglycine + L-glutamate</text>
        <dbReference type="Rhea" id="RHEA:59468"/>
        <dbReference type="ChEBI" id="CHEBI:15377"/>
        <dbReference type="ChEBI" id="CHEBI:29985"/>
        <dbReference type="ChEBI" id="CHEBI:90779"/>
        <dbReference type="ChEBI" id="CHEBI:143103"/>
        <dbReference type="EC" id="3.4.19.13"/>
    </reaction>
</comment>
<dbReference type="AlphaFoldDB" id="A0A1G7WPZ6"/>
<feature type="signal peptide" evidence="12">
    <location>
        <begin position="1"/>
        <end position="23"/>
    </location>
</feature>
<evidence type="ECO:0000256" key="1">
    <source>
        <dbReference type="ARBA" id="ARBA00001049"/>
    </source>
</evidence>
<comment type="PTM">
    <text evidence="11">Cleaved by autocatalysis into a large and a small subunit.</text>
</comment>
<evidence type="ECO:0000313" key="13">
    <source>
        <dbReference type="EMBL" id="SDG73986.1"/>
    </source>
</evidence>
<evidence type="ECO:0000256" key="8">
    <source>
        <dbReference type="ARBA" id="ARBA00047417"/>
    </source>
</evidence>
<dbReference type="InterPro" id="IPR029055">
    <property type="entry name" value="Ntn_hydrolases_N"/>
</dbReference>
<dbReference type="PROSITE" id="PS51257">
    <property type="entry name" value="PROKAR_LIPOPROTEIN"/>
    <property type="match status" value="1"/>
</dbReference>
<accession>A0A1G7WPZ6</accession>
<dbReference type="GO" id="GO:0103068">
    <property type="term" value="F:leukotriene C4 gamma-glutamyl transferase activity"/>
    <property type="evidence" value="ECO:0007669"/>
    <property type="project" value="UniProtKB-EC"/>
</dbReference>
<dbReference type="GO" id="GO:0036374">
    <property type="term" value="F:glutathione hydrolase activity"/>
    <property type="evidence" value="ECO:0007669"/>
    <property type="project" value="UniProtKB-UniRule"/>
</dbReference>
<keyword evidence="11" id="KW-0317">Glutathione biosynthesis</keyword>
<comment type="subunit">
    <text evidence="11">This enzyme consists of two polypeptide chains, which are synthesized in precursor form from a single polypeptide.</text>
</comment>
<dbReference type="NCBIfam" id="TIGR00066">
    <property type="entry name" value="g_glut_trans"/>
    <property type="match status" value="1"/>
</dbReference>
<evidence type="ECO:0000256" key="2">
    <source>
        <dbReference type="ARBA" id="ARBA00001089"/>
    </source>
</evidence>
<dbReference type="PANTHER" id="PTHR43199">
    <property type="entry name" value="GLUTATHIONE HYDROLASE"/>
    <property type="match status" value="1"/>
</dbReference>
<proteinExistence type="inferred from homology"/>
<dbReference type="Pfam" id="PF01019">
    <property type="entry name" value="G_glu_transpept"/>
    <property type="match status" value="1"/>
</dbReference>
<dbReference type="RefSeq" id="WP_176752698.1">
    <property type="nucleotide sequence ID" value="NZ_FNCW01000006.1"/>
</dbReference>
<sequence length="571" mass="62432">MKHTCIQLSCLLLILSLSFSCQKEKNSVSKDGFETTIADSAMVVSARKEASGIGLDIMKKGGNAFDAMVATEMALAVCYPFAGNLGGGGFMVYRTHEGQTGALDYREKAPFLATKTMYLDKEGVPSPQLSRLGSLAIGVPGTVAGMFKVHEKFGTLPMAELLQPSIDLARTGFVVTSKQADMLNTLQSTFLQVNKDSILYSRAFQSGDTLRNIALAKTLERISKHGRSEFYSGTTAEILVDFISKYGGIIRLRDLKAYEAAWRAPIEVSYKELKVISMSPPSSGGIVLGQILMMLENHELKALGHNSSKYIQLLTEAERRAYADRSFYLGDPDFVNIPQDSLLSEDYTKQRMQGFTFEAATPSKDIGHGKISGFVESKETTHYSIVDPFGNAIAATTTLNGAYGSKLYSNELGIFLNNEMDDFSAKPGFPNMFGLIGAEANAIEPGKRMLSSMTPSIVEKDGEFWMSLGSPGGSTIITSVLQTILNVYEFDMSMQEAVNAPRFHHQWLPDEITFETRGFDSDLLDSLRAKNYKVIQQDSKILGKVDAILKLPNGKLQGGADYRGDDTALGF</sequence>
<feature type="chain" id="PRO_5011443769" description="Glutathione hydrolase proenzyme" evidence="12">
    <location>
        <begin position="24"/>
        <end position="571"/>
    </location>
</feature>
<dbReference type="InterPro" id="IPR043137">
    <property type="entry name" value="GGT_ssub_C"/>
</dbReference>
<dbReference type="GO" id="GO:0006750">
    <property type="term" value="P:glutathione biosynthetic process"/>
    <property type="evidence" value="ECO:0007669"/>
    <property type="project" value="UniProtKB-KW"/>
</dbReference>
<keyword evidence="5 11" id="KW-0378">Hydrolase</keyword>
<feature type="binding site" evidence="10">
    <location>
        <begin position="451"/>
        <end position="452"/>
    </location>
    <ligand>
        <name>L-glutamate</name>
        <dbReference type="ChEBI" id="CHEBI:29985"/>
    </ligand>
</feature>
<dbReference type="SUPFAM" id="SSF56235">
    <property type="entry name" value="N-terminal nucleophile aminohydrolases (Ntn hydrolases)"/>
    <property type="match status" value="1"/>
</dbReference>
<feature type="binding site" evidence="10">
    <location>
        <position position="473"/>
    </location>
    <ligand>
        <name>L-glutamate</name>
        <dbReference type="ChEBI" id="CHEBI:29985"/>
    </ligand>
</feature>
<evidence type="ECO:0000256" key="3">
    <source>
        <dbReference type="ARBA" id="ARBA00009381"/>
    </source>
</evidence>
<dbReference type="EC" id="3.4.19.13" evidence="11"/>
<keyword evidence="6 11" id="KW-0865">Zymogen</keyword>
<comment type="pathway">
    <text evidence="11">Sulfur metabolism; glutathione metabolism.</text>
</comment>
<keyword evidence="12" id="KW-0732">Signal</keyword>
<comment type="catalytic activity">
    <reaction evidence="2 11">
        <text>glutathione + H2O = L-cysteinylglycine + L-glutamate</text>
        <dbReference type="Rhea" id="RHEA:28807"/>
        <dbReference type="ChEBI" id="CHEBI:15377"/>
        <dbReference type="ChEBI" id="CHEBI:29985"/>
        <dbReference type="ChEBI" id="CHEBI:57925"/>
        <dbReference type="ChEBI" id="CHEBI:61694"/>
        <dbReference type="EC" id="3.4.19.13"/>
    </reaction>
</comment>
<evidence type="ECO:0000256" key="6">
    <source>
        <dbReference type="ARBA" id="ARBA00023145"/>
    </source>
</evidence>
<evidence type="ECO:0000256" key="12">
    <source>
        <dbReference type="SAM" id="SignalP"/>
    </source>
</evidence>
<dbReference type="Gene3D" id="1.10.246.130">
    <property type="match status" value="1"/>
</dbReference>
<dbReference type="InterPro" id="IPR000101">
    <property type="entry name" value="GGT_peptidase"/>
</dbReference>
<dbReference type="PANTHER" id="PTHR43199:SF1">
    <property type="entry name" value="GLUTATHIONE HYDROLASE PROENZYME"/>
    <property type="match status" value="1"/>
</dbReference>
<feature type="binding site" evidence="10">
    <location>
        <position position="106"/>
    </location>
    <ligand>
        <name>L-glutamate</name>
        <dbReference type="ChEBI" id="CHEBI:29985"/>
    </ligand>
</feature>
<keyword evidence="4 11" id="KW-0808">Transferase</keyword>
<dbReference type="GO" id="GO:0006751">
    <property type="term" value="P:glutathione catabolic process"/>
    <property type="evidence" value="ECO:0007669"/>
    <property type="project" value="UniProtKB-UniRule"/>
</dbReference>
<comment type="similarity">
    <text evidence="3 11">Belongs to the gamma-glutamyltransferase family.</text>
</comment>
<dbReference type="Proteomes" id="UP000199296">
    <property type="component" value="Unassembled WGS sequence"/>
</dbReference>
<keyword evidence="7 11" id="KW-0012">Acyltransferase</keyword>
<dbReference type="Gene3D" id="3.60.20.40">
    <property type="match status" value="1"/>
</dbReference>
<evidence type="ECO:0000256" key="5">
    <source>
        <dbReference type="ARBA" id="ARBA00022801"/>
    </source>
</evidence>
<feature type="binding site" evidence="10">
    <location>
        <position position="422"/>
    </location>
    <ligand>
        <name>L-glutamate</name>
        <dbReference type="ChEBI" id="CHEBI:29985"/>
    </ligand>
</feature>
<evidence type="ECO:0000256" key="9">
    <source>
        <dbReference type="PIRSR" id="PIRSR600101-1"/>
    </source>
</evidence>
<evidence type="ECO:0000313" key="14">
    <source>
        <dbReference type="Proteomes" id="UP000199296"/>
    </source>
</evidence>
<evidence type="ECO:0000256" key="7">
    <source>
        <dbReference type="ARBA" id="ARBA00023315"/>
    </source>
</evidence>
<evidence type="ECO:0000256" key="4">
    <source>
        <dbReference type="ARBA" id="ARBA00022679"/>
    </source>
</evidence>
<reference evidence="13 14" key="1">
    <citation type="submission" date="2016-10" db="EMBL/GenBank/DDBJ databases">
        <authorList>
            <person name="de Groot N.N."/>
        </authorList>
    </citation>
    <scope>NUCLEOTIDE SEQUENCE [LARGE SCALE GENOMIC DNA]</scope>
    <source>
        <strain evidence="13 14">DSM 19803</strain>
    </source>
</reference>
<name>A0A1G7WPZ6_9FLAO</name>
<dbReference type="PRINTS" id="PR01210">
    <property type="entry name" value="GGTRANSPTASE"/>
</dbReference>
<dbReference type="EC" id="2.3.2.2" evidence="11"/>
<gene>
    <name evidence="13" type="ORF">SAMN04488027_10650</name>
</gene>
<evidence type="ECO:0000256" key="11">
    <source>
        <dbReference type="RuleBase" id="RU368036"/>
    </source>
</evidence>
<dbReference type="InterPro" id="IPR043138">
    <property type="entry name" value="GGT_lsub"/>
</dbReference>
<dbReference type="STRING" id="470826.SAMN04488027_10650"/>